<dbReference type="Pfam" id="PF09587">
    <property type="entry name" value="PGA_cap"/>
    <property type="match status" value="1"/>
</dbReference>
<feature type="domain" description="Capsule synthesis protein CapA" evidence="3">
    <location>
        <begin position="64"/>
        <end position="308"/>
    </location>
</feature>
<evidence type="ECO:0000313" key="4">
    <source>
        <dbReference type="EMBL" id="MBK0381177.1"/>
    </source>
</evidence>
<proteinExistence type="inferred from homology"/>
<comment type="similarity">
    <text evidence="1">Belongs to the CapA family.</text>
</comment>
<dbReference type="PANTHER" id="PTHR33393:SF11">
    <property type="entry name" value="POLYGLUTAMINE SYNTHESIS ACCESSORY PROTEIN RV0574C-RELATED"/>
    <property type="match status" value="1"/>
</dbReference>
<evidence type="ECO:0000256" key="2">
    <source>
        <dbReference type="SAM" id="SignalP"/>
    </source>
</evidence>
<comment type="caution">
    <text evidence="4">The sequence shown here is derived from an EMBL/GenBank/DDBJ whole genome shotgun (WGS) entry which is preliminary data.</text>
</comment>
<dbReference type="Gene3D" id="3.60.21.10">
    <property type="match status" value="1"/>
</dbReference>
<dbReference type="InterPro" id="IPR019079">
    <property type="entry name" value="Capsule_synth_CapA"/>
</dbReference>
<sequence length="390" mass="42562">MEGSFYLMKHHSICLFIAFACFTATACFDPYLKKNPSTTTKVTQHHAPSVKKNIAVQPADTMVNIAAVGDIMLGSTYPDSSQLPADSGKYSFKYADKYLQAADVTFGNLEGVLLDKGEPEQQKLHFKSKAYLFKMPEFYGDIFKKAGFNLLSMANNHSNDFALEGQKSTVKVLDSLGINYAGLKTHQSKLFTIKGVRYGFCAFSPNSQTVSLLNLKVVKSIVTNLKAKSDIVIVSFHGGGEGVDFEHVPLKEELYKGERRGNVNAFAHAAVDAGADIILGNGPHVSRAVELYKNRLIAYSLGNFCTYKSVSVLGVCGLAPLLKVKLNKRGEFINGQIVSFIQTHDKGLLPDTLNRAANRIKMLTETDFPASGLMITASGDISPVNAKLRL</sequence>
<accession>A0A934PWW6</accession>
<dbReference type="InterPro" id="IPR052169">
    <property type="entry name" value="CW_Biosynth-Accessory"/>
</dbReference>
<name>A0A934PWW6_9SPHI</name>
<evidence type="ECO:0000313" key="5">
    <source>
        <dbReference type="Proteomes" id="UP000613193"/>
    </source>
</evidence>
<dbReference type="SUPFAM" id="SSF56300">
    <property type="entry name" value="Metallo-dependent phosphatases"/>
    <property type="match status" value="1"/>
</dbReference>
<protein>
    <submittedName>
        <fullName evidence="4">CapA family protein</fullName>
    </submittedName>
</protein>
<dbReference type="SMART" id="SM00854">
    <property type="entry name" value="PGA_cap"/>
    <property type="match status" value="1"/>
</dbReference>
<keyword evidence="2" id="KW-0732">Signal</keyword>
<gene>
    <name evidence="4" type="ORF">I5M19_17780</name>
</gene>
<dbReference type="EMBL" id="JAEHFW010000004">
    <property type="protein sequence ID" value="MBK0381177.1"/>
    <property type="molecule type" value="Genomic_DNA"/>
</dbReference>
<dbReference type="AlphaFoldDB" id="A0A934PWW6"/>
<feature type="chain" id="PRO_5037297403" evidence="2">
    <location>
        <begin position="27"/>
        <end position="390"/>
    </location>
</feature>
<evidence type="ECO:0000259" key="3">
    <source>
        <dbReference type="SMART" id="SM00854"/>
    </source>
</evidence>
<organism evidence="4 5">
    <name type="scientific">Mucilaginibacter segetis</name>
    <dbReference type="NCBI Taxonomy" id="2793071"/>
    <lineage>
        <taxon>Bacteria</taxon>
        <taxon>Pseudomonadati</taxon>
        <taxon>Bacteroidota</taxon>
        <taxon>Sphingobacteriia</taxon>
        <taxon>Sphingobacteriales</taxon>
        <taxon>Sphingobacteriaceae</taxon>
        <taxon>Mucilaginibacter</taxon>
    </lineage>
</organism>
<dbReference type="CDD" id="cd07381">
    <property type="entry name" value="MPP_CapA"/>
    <property type="match status" value="1"/>
</dbReference>
<reference evidence="4" key="1">
    <citation type="submission" date="2020-12" db="EMBL/GenBank/DDBJ databases">
        <title>Bacterial novel species Mucilaginibacter sp. SD-g isolated from soil.</title>
        <authorList>
            <person name="Jung H.-Y."/>
        </authorList>
    </citation>
    <scope>NUCLEOTIDE SEQUENCE</scope>
    <source>
        <strain evidence="4">SD-g</strain>
    </source>
</reference>
<dbReference type="PANTHER" id="PTHR33393">
    <property type="entry name" value="POLYGLUTAMINE SYNTHESIS ACCESSORY PROTEIN RV0574C-RELATED"/>
    <property type="match status" value="1"/>
</dbReference>
<dbReference type="RefSeq" id="WP_200067726.1">
    <property type="nucleotide sequence ID" value="NZ_JAEHFW010000004.1"/>
</dbReference>
<keyword evidence="5" id="KW-1185">Reference proteome</keyword>
<feature type="signal peptide" evidence="2">
    <location>
        <begin position="1"/>
        <end position="26"/>
    </location>
</feature>
<evidence type="ECO:0000256" key="1">
    <source>
        <dbReference type="ARBA" id="ARBA00005662"/>
    </source>
</evidence>
<dbReference type="InterPro" id="IPR029052">
    <property type="entry name" value="Metallo-depent_PP-like"/>
</dbReference>
<dbReference type="Proteomes" id="UP000613193">
    <property type="component" value="Unassembled WGS sequence"/>
</dbReference>